<evidence type="ECO:0000313" key="5">
    <source>
        <dbReference type="EMBL" id="MPN35582.1"/>
    </source>
</evidence>
<name>A0A645HB41_9ZZZZ</name>
<dbReference type="InterPro" id="IPR003331">
    <property type="entry name" value="UDP_GlcNAc_Epimerase_2_dom"/>
</dbReference>
<gene>
    <name evidence="5" type="primary">wecB_13</name>
    <name evidence="5" type="ORF">SDC9_183080</name>
</gene>
<evidence type="ECO:0000259" key="4">
    <source>
        <dbReference type="Pfam" id="PF02350"/>
    </source>
</evidence>
<dbReference type="PANTHER" id="PTHR43174:SF2">
    <property type="entry name" value="UDP-N-ACETYLGLUCOSAMINE 2-EPIMERASE"/>
    <property type="match status" value="1"/>
</dbReference>
<dbReference type="PANTHER" id="PTHR43174">
    <property type="entry name" value="UDP-N-ACETYLGLUCOSAMINE 2-EPIMERASE"/>
    <property type="match status" value="1"/>
</dbReference>
<keyword evidence="1 5" id="KW-0413">Isomerase</keyword>
<comment type="similarity">
    <text evidence="2">Belongs to the UDP-N-acetylglucosamine 2-epimerase family.</text>
</comment>
<proteinExistence type="inferred from homology"/>
<dbReference type="Pfam" id="PF02350">
    <property type="entry name" value="Epimerase_2"/>
    <property type="match status" value="1"/>
</dbReference>
<protein>
    <recommendedName>
        <fullName evidence="3">UDP-N-acetylglucosamine 2-epimerase (non-hydrolyzing)</fullName>
        <ecNumber evidence="3">5.1.3.14</ecNumber>
    </recommendedName>
</protein>
<evidence type="ECO:0000256" key="2">
    <source>
        <dbReference type="ARBA" id="ARBA00038209"/>
    </source>
</evidence>
<sequence length="183" mass="20853">MYSIPSQAPLILMTAHRRESWGKPLENICEAIQVLLEKRPDVYFLIPLHKNPTVREVIKKFLGNMDRVIFTEPLDYPDFVQAMKRSYLILSDSGGVQEEASYLKKPVLIMRNISERPEAIDHGTGILVGTDKERIVKETLRLFSNGTEYDNLIKRSESPFGDGTAAKKIECYVSNIFNQTSAF</sequence>
<dbReference type="InterPro" id="IPR029767">
    <property type="entry name" value="WecB-like"/>
</dbReference>
<dbReference type="AlphaFoldDB" id="A0A645HB41"/>
<evidence type="ECO:0000256" key="3">
    <source>
        <dbReference type="ARBA" id="ARBA00038858"/>
    </source>
</evidence>
<comment type="caution">
    <text evidence="5">The sequence shown here is derived from an EMBL/GenBank/DDBJ whole genome shotgun (WGS) entry which is preliminary data.</text>
</comment>
<dbReference type="Gene3D" id="3.40.50.2000">
    <property type="entry name" value="Glycogen Phosphorylase B"/>
    <property type="match status" value="1"/>
</dbReference>
<dbReference type="EC" id="5.1.3.14" evidence="3"/>
<dbReference type="EMBL" id="VSSQ01089256">
    <property type="protein sequence ID" value="MPN35582.1"/>
    <property type="molecule type" value="Genomic_DNA"/>
</dbReference>
<evidence type="ECO:0000256" key="1">
    <source>
        <dbReference type="ARBA" id="ARBA00023235"/>
    </source>
</evidence>
<organism evidence="5">
    <name type="scientific">bioreactor metagenome</name>
    <dbReference type="NCBI Taxonomy" id="1076179"/>
    <lineage>
        <taxon>unclassified sequences</taxon>
        <taxon>metagenomes</taxon>
        <taxon>ecological metagenomes</taxon>
    </lineage>
</organism>
<reference evidence="5" key="1">
    <citation type="submission" date="2019-08" db="EMBL/GenBank/DDBJ databases">
        <authorList>
            <person name="Kucharzyk K."/>
            <person name="Murdoch R.W."/>
            <person name="Higgins S."/>
            <person name="Loffler F."/>
        </authorList>
    </citation>
    <scope>NUCLEOTIDE SEQUENCE</scope>
</reference>
<feature type="domain" description="UDP-N-acetylglucosamine 2-epimerase" evidence="4">
    <location>
        <begin position="7"/>
        <end position="169"/>
    </location>
</feature>
<dbReference type="SUPFAM" id="SSF53756">
    <property type="entry name" value="UDP-Glycosyltransferase/glycogen phosphorylase"/>
    <property type="match status" value="1"/>
</dbReference>
<accession>A0A645HB41</accession>
<dbReference type="GO" id="GO:0008761">
    <property type="term" value="F:UDP-N-acetylglucosamine 2-epimerase activity"/>
    <property type="evidence" value="ECO:0007669"/>
    <property type="project" value="UniProtKB-EC"/>
</dbReference>